<evidence type="ECO:0000313" key="2">
    <source>
        <dbReference type="EMBL" id="SEO34545.1"/>
    </source>
</evidence>
<proteinExistence type="predicted"/>
<keyword evidence="1" id="KW-0472">Membrane</keyword>
<dbReference type="EMBL" id="FOCE01000026">
    <property type="protein sequence ID" value="SEO34545.1"/>
    <property type="molecule type" value="Genomic_DNA"/>
</dbReference>
<organism evidence="2 3">
    <name type="scientific">Gemmobacter aquatilis</name>
    <dbReference type="NCBI Taxonomy" id="933059"/>
    <lineage>
        <taxon>Bacteria</taxon>
        <taxon>Pseudomonadati</taxon>
        <taxon>Pseudomonadota</taxon>
        <taxon>Alphaproteobacteria</taxon>
        <taxon>Rhodobacterales</taxon>
        <taxon>Paracoccaceae</taxon>
        <taxon>Gemmobacter</taxon>
    </lineage>
</organism>
<dbReference type="AlphaFoldDB" id="A0A1H8NY27"/>
<keyword evidence="3" id="KW-1185">Reference proteome</keyword>
<protein>
    <recommendedName>
        <fullName evidence="4">S-layer protein C-terminal domain-containing protein</fullName>
    </recommendedName>
</protein>
<sequence>MPIESIIDYICASSIATGVIASAISGVLGYCARGLKDRYSFRFERRFWKPFSSSAPKRRVRTAIVAKEGSAGSLAKVSLTDVQAYSEIISELDMLRIKTDMVIPKQGRTLHEFTESGLICLGGPIANTLSKSLIERFSAQVPVSFERVETTSPMHATSKAILRHKGQELAAEIADDYVKTDYALIMYAKRIDPKVPTSGPVLLAFGLRGIGTQEAVRYILRSKKLFLEAPGEGLWVLLKLSFSGVDRTIDEVIASGPIL</sequence>
<evidence type="ECO:0008006" key="4">
    <source>
        <dbReference type="Google" id="ProtNLM"/>
    </source>
</evidence>
<gene>
    <name evidence="2" type="ORF">SAMN04488103_1263</name>
</gene>
<accession>A0A1H8NY27</accession>
<name>A0A1H8NY27_9RHOB</name>
<evidence type="ECO:0000313" key="3">
    <source>
        <dbReference type="Proteomes" id="UP000198761"/>
    </source>
</evidence>
<keyword evidence="1" id="KW-1133">Transmembrane helix</keyword>
<feature type="transmembrane region" description="Helical" evidence="1">
    <location>
        <begin position="6"/>
        <end position="32"/>
    </location>
</feature>
<reference evidence="2 3" key="1">
    <citation type="submission" date="2016-10" db="EMBL/GenBank/DDBJ databases">
        <authorList>
            <person name="de Groot N.N."/>
        </authorList>
    </citation>
    <scope>NUCLEOTIDE SEQUENCE [LARGE SCALE GENOMIC DNA]</scope>
    <source>
        <strain evidence="2 3">DSM 3857</strain>
    </source>
</reference>
<keyword evidence="1" id="KW-0812">Transmembrane</keyword>
<evidence type="ECO:0000256" key="1">
    <source>
        <dbReference type="SAM" id="Phobius"/>
    </source>
</evidence>
<dbReference type="Proteomes" id="UP000198761">
    <property type="component" value="Unassembled WGS sequence"/>
</dbReference>